<dbReference type="RefSeq" id="WP_326087283.1">
    <property type="nucleotide sequence ID" value="NZ_JARLKZ010000005.1"/>
</dbReference>
<evidence type="ECO:0000313" key="2">
    <source>
        <dbReference type="EMBL" id="MEC0239963.1"/>
    </source>
</evidence>
<sequence length="68" mass="7318">MNAGISAIPVSSEETVTETTPGTITPFISQKSFSLNFNGDRTSDIQVLVTSNQLPYGFQCCGNNFLEV</sequence>
<protein>
    <submittedName>
        <fullName evidence="2">Uncharacterized protein</fullName>
    </submittedName>
</protein>
<accession>A0ABU6GL64</accession>
<dbReference type="Proteomes" id="UP001344632">
    <property type="component" value="Unassembled WGS sequence"/>
</dbReference>
<reference evidence="2 3" key="1">
    <citation type="submission" date="2023-03" db="EMBL/GenBank/DDBJ databases">
        <title>Bacillus Genome Sequencing.</title>
        <authorList>
            <person name="Dunlap C."/>
        </authorList>
    </citation>
    <scope>NUCLEOTIDE SEQUENCE [LARGE SCALE GENOMIC DNA]</scope>
    <source>
        <strain evidence="2 3">BD-525</strain>
    </source>
</reference>
<name>A0ABU6GL64_9BACL</name>
<keyword evidence="3" id="KW-1185">Reference proteome</keyword>
<feature type="compositionally biased region" description="Low complexity" evidence="1">
    <location>
        <begin position="8"/>
        <end position="23"/>
    </location>
</feature>
<feature type="region of interest" description="Disordered" evidence="1">
    <location>
        <begin position="1"/>
        <end position="23"/>
    </location>
</feature>
<dbReference type="EMBL" id="JARLKZ010000005">
    <property type="protein sequence ID" value="MEC0239963.1"/>
    <property type="molecule type" value="Genomic_DNA"/>
</dbReference>
<evidence type="ECO:0000313" key="3">
    <source>
        <dbReference type="Proteomes" id="UP001344632"/>
    </source>
</evidence>
<organism evidence="2 3">
    <name type="scientific">Paenibacillus dokdonensis</name>
    <dbReference type="NCBI Taxonomy" id="2567944"/>
    <lineage>
        <taxon>Bacteria</taxon>
        <taxon>Bacillati</taxon>
        <taxon>Bacillota</taxon>
        <taxon>Bacilli</taxon>
        <taxon>Bacillales</taxon>
        <taxon>Paenibacillaceae</taxon>
        <taxon>Paenibacillus</taxon>
    </lineage>
</organism>
<gene>
    <name evidence="2" type="ORF">P4H66_08905</name>
</gene>
<evidence type="ECO:0000256" key="1">
    <source>
        <dbReference type="SAM" id="MobiDB-lite"/>
    </source>
</evidence>
<proteinExistence type="predicted"/>
<comment type="caution">
    <text evidence="2">The sequence shown here is derived from an EMBL/GenBank/DDBJ whole genome shotgun (WGS) entry which is preliminary data.</text>
</comment>